<reference evidence="1 2" key="1">
    <citation type="submission" date="2020-01" db="EMBL/GenBank/DDBJ databases">
        <title>Genomes assembled from Gulf of Kutch pelagic sediment metagenomes.</title>
        <authorList>
            <person name="Chandrashekar M."/>
            <person name="Mahajan M.S."/>
            <person name="Dave K.J."/>
            <person name="Vatsa P."/>
            <person name="Nathani N.M."/>
        </authorList>
    </citation>
    <scope>NUCLEOTIDE SEQUENCE [LARGE SCALE GENOMIC DNA]</scope>
    <source>
        <strain evidence="1">KS3-K002</strain>
    </source>
</reference>
<dbReference type="AlphaFoldDB" id="A0AAE4Z4M4"/>
<gene>
    <name evidence="1" type="ORF">GWO12_00940</name>
</gene>
<dbReference type="EMBL" id="JAACAK010000009">
    <property type="protein sequence ID" value="NIR73670.1"/>
    <property type="molecule type" value="Genomic_DNA"/>
</dbReference>
<comment type="caution">
    <text evidence="1">The sequence shown here is derived from an EMBL/GenBank/DDBJ whole genome shotgun (WGS) entry which is preliminary data.</text>
</comment>
<evidence type="ECO:0000313" key="1">
    <source>
        <dbReference type="EMBL" id="NIR73670.1"/>
    </source>
</evidence>
<evidence type="ECO:0000313" key="2">
    <source>
        <dbReference type="Proteomes" id="UP000702544"/>
    </source>
</evidence>
<name>A0AAE4Z4M4_9BACT</name>
<organism evidence="1 2">
    <name type="scientific">Candidatus Kutchimonas denitrificans</name>
    <dbReference type="NCBI Taxonomy" id="3056748"/>
    <lineage>
        <taxon>Bacteria</taxon>
        <taxon>Pseudomonadati</taxon>
        <taxon>Gemmatimonadota</taxon>
        <taxon>Gemmatimonadia</taxon>
        <taxon>Candidatus Palauibacterales</taxon>
        <taxon>Candidatus Palauibacteraceae</taxon>
        <taxon>Candidatus Kutchimonas</taxon>
    </lineage>
</organism>
<sequence length="155" mass="17463">MSDSLFWVGTGESFTIDGYERDGSLALKVEFAGHESRTVSEADLQRWAEQAVATVDAAMAEHMRPFFEGVEPPSVLPPYDRMLTDSDGNLWVERYRKPDDDQHTWTVFAEDGVMLGHVNVPAGFEILDIGPNYVLGRRLDDLDIEHVQLYSLMKG</sequence>
<dbReference type="Proteomes" id="UP000702544">
    <property type="component" value="Unassembled WGS sequence"/>
</dbReference>
<accession>A0AAE4Z4M4</accession>
<proteinExistence type="predicted"/>
<protein>
    <submittedName>
        <fullName evidence="1">Uncharacterized protein</fullName>
    </submittedName>
</protein>